<dbReference type="InterPro" id="IPR020845">
    <property type="entry name" value="AMP-binding_CS"/>
</dbReference>
<dbReference type="CDD" id="cd12118">
    <property type="entry name" value="ttLC_FACS_AEE21_like"/>
    <property type="match status" value="1"/>
</dbReference>
<dbReference type="Gene3D" id="3.30.300.30">
    <property type="match status" value="1"/>
</dbReference>
<dbReference type="PANTHER" id="PTHR43859">
    <property type="entry name" value="ACYL-ACTIVATING ENZYME"/>
    <property type="match status" value="1"/>
</dbReference>
<protein>
    <submittedName>
        <fullName evidence="7">Acyl-CoA synthetase</fullName>
    </submittedName>
</protein>
<feature type="domain" description="AMP-dependent synthetase/ligase" evidence="5">
    <location>
        <begin position="28"/>
        <end position="406"/>
    </location>
</feature>
<dbReference type="InterPro" id="IPR042099">
    <property type="entry name" value="ANL_N_sf"/>
</dbReference>
<dbReference type="Proteomes" id="UP001319883">
    <property type="component" value="Unassembled WGS sequence"/>
</dbReference>
<evidence type="ECO:0000259" key="6">
    <source>
        <dbReference type="Pfam" id="PF13193"/>
    </source>
</evidence>
<evidence type="ECO:0000256" key="2">
    <source>
        <dbReference type="ARBA" id="ARBA00022598"/>
    </source>
</evidence>
<evidence type="ECO:0000259" key="5">
    <source>
        <dbReference type="Pfam" id="PF00501"/>
    </source>
</evidence>
<keyword evidence="4" id="KW-0443">Lipid metabolism</keyword>
<dbReference type="RefSeq" id="WP_224414806.1">
    <property type="nucleotide sequence ID" value="NZ_JAGXFC010000001.1"/>
</dbReference>
<dbReference type="Gene3D" id="3.40.50.12780">
    <property type="entry name" value="N-terminal domain of ligase-like"/>
    <property type="match status" value="1"/>
</dbReference>
<dbReference type="PANTHER" id="PTHR43859:SF4">
    <property type="entry name" value="BUTANOATE--COA LIGASE AAE1-RELATED"/>
    <property type="match status" value="1"/>
</dbReference>
<reference evidence="7 8" key="1">
    <citation type="submission" date="2021-05" db="EMBL/GenBank/DDBJ databases">
        <title>Petroleum and Energy Research Collection (APPE): ex situ preservation of microbial diversity associated with the oil industry and exploitation of its biotechnological potential.</title>
        <authorList>
            <person name="Paixao C.T.M."/>
            <person name="Gomes M.B."/>
            <person name="Oliveira V.M."/>
        </authorList>
    </citation>
    <scope>NUCLEOTIDE SEQUENCE [LARGE SCALE GENOMIC DNA]</scope>
    <source>
        <strain evidence="7 8">LIT2</strain>
    </source>
</reference>
<evidence type="ECO:0000256" key="3">
    <source>
        <dbReference type="ARBA" id="ARBA00022832"/>
    </source>
</evidence>
<dbReference type="NCBIfam" id="NF006020">
    <property type="entry name" value="PRK08162.1"/>
    <property type="match status" value="1"/>
</dbReference>
<dbReference type="Pfam" id="PF00501">
    <property type="entry name" value="AMP-binding"/>
    <property type="match status" value="1"/>
</dbReference>
<dbReference type="InterPro" id="IPR045851">
    <property type="entry name" value="AMP-bd_C_sf"/>
</dbReference>
<evidence type="ECO:0000313" key="7">
    <source>
        <dbReference type="EMBL" id="MBZ9568594.1"/>
    </source>
</evidence>
<dbReference type="PROSITE" id="PS00455">
    <property type="entry name" value="AMP_BINDING"/>
    <property type="match status" value="1"/>
</dbReference>
<dbReference type="InterPro" id="IPR025110">
    <property type="entry name" value="AMP-bd_C"/>
</dbReference>
<evidence type="ECO:0000313" key="8">
    <source>
        <dbReference type="Proteomes" id="UP001319883"/>
    </source>
</evidence>
<keyword evidence="2" id="KW-0436">Ligase</keyword>
<comment type="caution">
    <text evidence="7">The sequence shown here is derived from an EMBL/GenBank/DDBJ whole genome shotgun (WGS) entry which is preliminary data.</text>
</comment>
<sequence length="546" mass="60199">MNDICHFNEALEKTAANHVALSPLSFIKRAAAVYPDRTALIYNDTRYTWRQTYGRCCRLASLLRRFGIGRGDTVAVMLPNVPAMYEAHFGVPMAGAVLNAINIRLDADAVAFILDHSRSRLLLVDPEYADVVDKALDRLKGPAPRVINVSDPSQGAERFVGDLEYEALLAEQPEQDDWQLPVDEWDAIALGYTSGTTGNPKGVVTHHRGAYLNAVSNVLSWTLPAEVVYLWTLPMFHCNGWCFPWTLAALGGTSVCLRRVDPEVILDLIRRHGVTHYCGAPVVHSMIADAAVAAQRPIDHPVSGLIAGAAPPASVLERMETIGIELTHVYGLTETYGPASVCVKQDSWDQYPLEERVRLNGRQGVAYPLQESMAVLDPVTLEPVPADGETVGEIMFRGNIVMKGYLRNEAATREAFAGGWFHSGDLAVVEADGYVKIRDRLKDVIISGGENISSLEVEEVIQRHDDVELAAVVAMADEKWGEVPAAFVQLRPGSELNEAALIHFCRENISRFKVPKKVIFTRLPTTSTGKIQKFQLRRQLESRLPA</sequence>
<proteinExistence type="inferred from homology"/>
<accession>A0ABS7X122</accession>
<feature type="domain" description="AMP-binding enzyme C-terminal" evidence="6">
    <location>
        <begin position="456"/>
        <end position="530"/>
    </location>
</feature>
<dbReference type="Pfam" id="PF13193">
    <property type="entry name" value="AMP-binding_C"/>
    <property type="match status" value="1"/>
</dbReference>
<dbReference type="EMBL" id="JAGXFD010000001">
    <property type="protein sequence ID" value="MBZ9568594.1"/>
    <property type="molecule type" value="Genomic_DNA"/>
</dbReference>
<comment type="similarity">
    <text evidence="1">Belongs to the ATP-dependent AMP-binding enzyme family.</text>
</comment>
<dbReference type="SUPFAM" id="SSF56801">
    <property type="entry name" value="Acetyl-CoA synthetase-like"/>
    <property type="match status" value="1"/>
</dbReference>
<evidence type="ECO:0000256" key="1">
    <source>
        <dbReference type="ARBA" id="ARBA00006432"/>
    </source>
</evidence>
<gene>
    <name evidence="7" type="ORF">KGQ91_13025</name>
</gene>
<keyword evidence="8" id="KW-1185">Reference proteome</keyword>
<evidence type="ECO:0000256" key="4">
    <source>
        <dbReference type="ARBA" id="ARBA00023098"/>
    </source>
</evidence>
<dbReference type="InterPro" id="IPR000873">
    <property type="entry name" value="AMP-dep_synth/lig_dom"/>
</dbReference>
<keyword evidence="3" id="KW-0276">Fatty acid metabolism</keyword>
<organism evidence="7 8">
    <name type="scientific">Modicisalibacter tunisiensis</name>
    <dbReference type="NCBI Taxonomy" id="390637"/>
    <lineage>
        <taxon>Bacteria</taxon>
        <taxon>Pseudomonadati</taxon>
        <taxon>Pseudomonadota</taxon>
        <taxon>Gammaproteobacteria</taxon>
        <taxon>Oceanospirillales</taxon>
        <taxon>Halomonadaceae</taxon>
        <taxon>Modicisalibacter</taxon>
    </lineage>
</organism>
<name>A0ABS7X122_9GAMM</name>